<reference evidence="3 4" key="1">
    <citation type="submission" date="2012-10" db="EMBL/GenBank/DDBJ databases">
        <authorList>
            <person name="Strain E.A."/>
            <person name="Brown E."/>
            <person name="Allard M.W."/>
            <person name="Gonzalez-Escalona N."/>
            <person name="Timme R."/>
        </authorList>
    </citation>
    <scope>NUCLEOTIDE SEQUENCE [LARGE SCALE GENOMIC DNA]</scope>
    <source>
        <strain evidence="3 4">CFSAN001627</strain>
    </source>
</reference>
<sequence>MENTSVGDLQNEINKERFDTDKEIKIVRVQYFRKRNKLKIILKSIGNFTKEKEDHIKNILKKRFSMVEDFEIICYKDLSNITLEELSKKYWVDIVNLASSSVPIARDCLLKSKREVLEDSINITYNNEFLCRFLSKNKFEGKLKSYIRDIFGIKCNVKLEYDKSFNEEDYFKTIETMEKSMIKNALSEIKSKEKKVIRKENSPKTREEENKDTSILLGRSIKEDSIFMKDLNENSGIVVVCGDVFKKEVIETKTGRKIVTFFITDYTNSMTVKLFPRPKDADRIIEEIKEGIYCKVRGEVVNDPYARECVIMAKDIVKTTKIEKMDIAEEKRVELHMHSQMSA</sequence>
<evidence type="ECO:0000259" key="1">
    <source>
        <dbReference type="Pfam" id="PF01336"/>
    </source>
</evidence>
<keyword evidence="3" id="KW-0808">Transferase</keyword>
<name>M1ZZG5_CLOBO</name>
<gene>
    <name evidence="3" type="primary">polC</name>
    <name evidence="3" type="ORF">CFSAN001627_01795</name>
</gene>
<dbReference type="GO" id="GO:0003887">
    <property type="term" value="F:DNA-directed DNA polymerase activity"/>
    <property type="evidence" value="ECO:0007669"/>
    <property type="project" value="UniProtKB-EC"/>
</dbReference>
<dbReference type="EMBL" id="AMXI01000107">
    <property type="protein sequence ID" value="EKN43224.1"/>
    <property type="molecule type" value="Genomic_DNA"/>
</dbReference>
<feature type="non-terminal residue" evidence="3">
    <location>
        <position position="343"/>
    </location>
</feature>
<dbReference type="InterPro" id="IPR012340">
    <property type="entry name" value="NA-bd_OB-fold"/>
</dbReference>
<dbReference type="Pfam" id="PF11490">
    <property type="entry name" value="DNA_pol3_a_NII"/>
    <property type="match status" value="1"/>
</dbReference>
<feature type="domain" description="OB" evidence="1">
    <location>
        <begin position="238"/>
        <end position="316"/>
    </location>
</feature>
<dbReference type="InterPro" id="IPR004365">
    <property type="entry name" value="NA-bd_OB_tRNA"/>
</dbReference>
<keyword evidence="3" id="KW-0548">Nucleotidyltransferase</keyword>
<evidence type="ECO:0000313" key="3">
    <source>
        <dbReference type="EMBL" id="EKN43224.1"/>
    </source>
</evidence>
<accession>M1ZZG5</accession>
<dbReference type="AlphaFoldDB" id="M1ZZG5"/>
<protein>
    <submittedName>
        <fullName evidence="3">DNA polymerase III PolC</fullName>
        <ecNumber evidence="3">2.7.7.7</ecNumber>
    </submittedName>
</protein>
<dbReference type="SUPFAM" id="SSF50249">
    <property type="entry name" value="Nucleic acid-binding proteins"/>
    <property type="match status" value="1"/>
</dbReference>
<reference evidence="3 4" key="2">
    <citation type="submission" date="2013-03" db="EMBL/GenBank/DDBJ databases">
        <title>Diversity in Clostridium botulinum.</title>
        <authorList>
            <person name="Timme R.E."/>
            <person name="Allard M."/>
            <person name="Luo Y."/>
            <person name="Strain E."/>
            <person name="Gonzalez-Escalona N."/>
            <person name="Brown E."/>
        </authorList>
    </citation>
    <scope>NUCLEOTIDE SEQUENCE [LARGE SCALE GENOMIC DNA]</scope>
    <source>
        <strain evidence="3 4">CFSAN001627</strain>
    </source>
</reference>
<evidence type="ECO:0000313" key="4">
    <source>
        <dbReference type="Proteomes" id="UP000011944"/>
    </source>
</evidence>
<dbReference type="CDD" id="cd04484">
    <property type="entry name" value="polC_OBF"/>
    <property type="match status" value="1"/>
</dbReference>
<feature type="domain" description="DNA polymerase III PolC-like N-terminal" evidence="2">
    <location>
        <begin position="89"/>
        <end position="201"/>
    </location>
</feature>
<dbReference type="Pfam" id="PF01336">
    <property type="entry name" value="tRNA_anti-codon"/>
    <property type="match status" value="1"/>
</dbReference>
<evidence type="ECO:0000259" key="2">
    <source>
        <dbReference type="Pfam" id="PF11490"/>
    </source>
</evidence>
<proteinExistence type="predicted"/>
<dbReference type="GO" id="GO:0003676">
    <property type="term" value="F:nucleic acid binding"/>
    <property type="evidence" value="ECO:0007669"/>
    <property type="project" value="InterPro"/>
</dbReference>
<comment type="caution">
    <text evidence="3">The sequence shown here is derived from an EMBL/GenBank/DDBJ whole genome shotgun (WGS) entry which is preliminary data.</text>
</comment>
<dbReference type="EC" id="2.7.7.7" evidence="3"/>
<dbReference type="Gene3D" id="2.40.50.140">
    <property type="entry name" value="Nucleic acid-binding proteins"/>
    <property type="match status" value="1"/>
</dbReference>
<dbReference type="Proteomes" id="UP000011944">
    <property type="component" value="Unassembled WGS sequence"/>
</dbReference>
<dbReference type="InterPro" id="IPR024754">
    <property type="entry name" value="DNA_PolC-like_N_II"/>
</dbReference>
<organism evidence="3 4">
    <name type="scientific">Clostridium botulinum CFSAN001627</name>
    <dbReference type="NCBI Taxonomy" id="1232189"/>
    <lineage>
        <taxon>Bacteria</taxon>
        <taxon>Bacillati</taxon>
        <taxon>Bacillota</taxon>
        <taxon>Clostridia</taxon>
        <taxon>Eubacteriales</taxon>
        <taxon>Clostridiaceae</taxon>
        <taxon>Clostridium</taxon>
    </lineage>
</organism>